<sequence>MARIRTIKPDFWTDDKLVELDFATRLFFIGTWNHADDNGNLRRSAKSLKMKIFPADAIDCEPLIQSLITHGMLIEYSVSGADYLHIRCFSKHQVINRKSKSAIPLPPWLSGDAAAVGHALASNTAQAPATANDSESRGSPEDFDHVSRNAPPEEPHHSVNTHGLLTEDSLTEKEVEEEKEGSKPKGSNDDVGNLIRGSAVDNSAASSSLPVDEIAALLTQWECERGKEPRIRPDDAALKGLCVTAEQLRRVYDAAVAQRTRDHDRSAINSGFIASVAETALAPPKVVKPPLRGMTGDQLKAEADRLGVHSHGKGTAELIALIEHKRGELRGGHAA</sequence>
<protein>
    <submittedName>
        <fullName evidence="2">Uncharacterized protein</fullName>
    </submittedName>
</protein>
<organism evidence="2 3">
    <name type="scientific">Paraburkholderia antibiotica</name>
    <dbReference type="NCBI Taxonomy" id="2728839"/>
    <lineage>
        <taxon>Bacteria</taxon>
        <taxon>Pseudomonadati</taxon>
        <taxon>Pseudomonadota</taxon>
        <taxon>Betaproteobacteria</taxon>
        <taxon>Burkholderiales</taxon>
        <taxon>Burkholderiaceae</taxon>
        <taxon>Paraburkholderia</taxon>
    </lineage>
</organism>
<reference evidence="2 3" key="1">
    <citation type="submission" date="2020-04" db="EMBL/GenBank/DDBJ databases">
        <title>Paraburkholderia sp. G-4-1-8 isolated from soil.</title>
        <authorList>
            <person name="Dahal R.H."/>
        </authorList>
    </citation>
    <scope>NUCLEOTIDE SEQUENCE [LARGE SCALE GENOMIC DNA]</scope>
    <source>
        <strain evidence="2 3">G-4-1-8</strain>
    </source>
</reference>
<dbReference type="RefSeq" id="WP_169500716.1">
    <property type="nucleotide sequence ID" value="NZ_JABBFZ010000022.1"/>
</dbReference>
<dbReference type="Proteomes" id="UP000583127">
    <property type="component" value="Unassembled WGS sequence"/>
</dbReference>
<evidence type="ECO:0000313" key="3">
    <source>
        <dbReference type="Proteomes" id="UP000583127"/>
    </source>
</evidence>
<name>A0A7Y0FFW6_9BURK</name>
<keyword evidence="3" id="KW-1185">Reference proteome</keyword>
<feature type="compositionally biased region" description="Polar residues" evidence="1">
    <location>
        <begin position="123"/>
        <end position="133"/>
    </location>
</feature>
<proteinExistence type="predicted"/>
<dbReference type="AlphaFoldDB" id="A0A7Y0FFW6"/>
<comment type="caution">
    <text evidence="2">The sequence shown here is derived from an EMBL/GenBank/DDBJ whole genome shotgun (WGS) entry which is preliminary data.</text>
</comment>
<accession>A0A7Y0FFW6</accession>
<feature type="region of interest" description="Disordered" evidence="1">
    <location>
        <begin position="123"/>
        <end position="195"/>
    </location>
</feature>
<feature type="compositionally biased region" description="Basic and acidic residues" evidence="1">
    <location>
        <begin position="134"/>
        <end position="157"/>
    </location>
</feature>
<evidence type="ECO:0000256" key="1">
    <source>
        <dbReference type="SAM" id="MobiDB-lite"/>
    </source>
</evidence>
<evidence type="ECO:0000313" key="2">
    <source>
        <dbReference type="EMBL" id="NML34533.1"/>
    </source>
</evidence>
<dbReference type="EMBL" id="JABBFZ010000022">
    <property type="protein sequence ID" value="NML34533.1"/>
    <property type="molecule type" value="Genomic_DNA"/>
</dbReference>
<gene>
    <name evidence="2" type="ORF">HHL14_27340</name>
</gene>